<evidence type="ECO:0000256" key="1">
    <source>
        <dbReference type="ARBA" id="ARBA00001971"/>
    </source>
</evidence>
<dbReference type="AlphaFoldDB" id="A0A6A5SE90"/>
<organism evidence="9 10">
    <name type="scientific">Clathrospora elynae</name>
    <dbReference type="NCBI Taxonomy" id="706981"/>
    <lineage>
        <taxon>Eukaryota</taxon>
        <taxon>Fungi</taxon>
        <taxon>Dikarya</taxon>
        <taxon>Ascomycota</taxon>
        <taxon>Pezizomycotina</taxon>
        <taxon>Dothideomycetes</taxon>
        <taxon>Pleosporomycetidae</taxon>
        <taxon>Pleosporales</taxon>
        <taxon>Diademaceae</taxon>
        <taxon>Clathrospora</taxon>
    </lineage>
</organism>
<keyword evidence="3 6" id="KW-0349">Heme</keyword>
<dbReference type="PROSITE" id="PS00086">
    <property type="entry name" value="CYTOCHROME_P450"/>
    <property type="match status" value="1"/>
</dbReference>
<evidence type="ECO:0000256" key="2">
    <source>
        <dbReference type="ARBA" id="ARBA00010617"/>
    </source>
</evidence>
<evidence type="ECO:0000313" key="9">
    <source>
        <dbReference type="EMBL" id="KAF1936816.1"/>
    </source>
</evidence>
<evidence type="ECO:0000256" key="3">
    <source>
        <dbReference type="ARBA" id="ARBA00022617"/>
    </source>
</evidence>
<evidence type="ECO:0000256" key="4">
    <source>
        <dbReference type="ARBA" id="ARBA00022723"/>
    </source>
</evidence>
<sequence length="522" mass="60027">MLSHQLQEWALRPMSGGMHSAGIIATAVLGVLLLWRMVRFTVYPALHPSEPKEYPYWLPGFGHLGSFLSNAQTLLTRSRIYFGNTREPYALTISKFTFYIITRSEDVQATYRNTATLSFDIFGQEILRYLGVSQNAVSRMYSRSDPVDALHPNPSGKSLARMSRDFHIYQLYPSNRLGDISRRFHDFLDVKLTVSNLASVGRSCSRVGEHDILMNLYRWSDEMLAESIADCYFGPSLRTIAPDFVKVYLEFSEHSWRALFLVPEVLGKKMFQPLKQLVDTVEKWFDLPIESRKDTVWYTTAIEAEMRHVGISNRDMAIMLLTIYWGANTNTSRGVFWTLSHVLFDAKLRDSILTEITPAFAKDDLDFEHIYERSPILRATWNEVLRTASYSSSVRLVMEDTIIGGKTLRKGNRIMMPYRQMHFDESVFGTDAHEFNIERFLKNPALKRNIMAFGGGATQCPGRHFSAQAAMVLVAEMLHRFEMRLEDQNQPFPLIDETRPVLGMIDIKKDTDLRVLLTPRKK</sequence>
<dbReference type="InterPro" id="IPR036396">
    <property type="entry name" value="Cyt_P450_sf"/>
</dbReference>
<keyword evidence="7" id="KW-0560">Oxidoreductase</keyword>
<comment type="similarity">
    <text evidence="2 7">Belongs to the cytochrome P450 family.</text>
</comment>
<evidence type="ECO:0000256" key="8">
    <source>
        <dbReference type="SAM" id="Phobius"/>
    </source>
</evidence>
<evidence type="ECO:0000256" key="6">
    <source>
        <dbReference type="PIRSR" id="PIRSR602403-1"/>
    </source>
</evidence>
<dbReference type="InterPro" id="IPR001128">
    <property type="entry name" value="Cyt_P450"/>
</dbReference>
<accession>A0A6A5SE90</accession>
<keyword evidence="10" id="KW-1185">Reference proteome</keyword>
<dbReference type="GO" id="GO:0008395">
    <property type="term" value="F:steroid hydroxylase activity"/>
    <property type="evidence" value="ECO:0007669"/>
    <property type="project" value="TreeGrafter"/>
</dbReference>
<evidence type="ECO:0000313" key="10">
    <source>
        <dbReference type="Proteomes" id="UP000800038"/>
    </source>
</evidence>
<dbReference type="PRINTS" id="PR00465">
    <property type="entry name" value="EP450IV"/>
</dbReference>
<evidence type="ECO:0000256" key="5">
    <source>
        <dbReference type="ARBA" id="ARBA00023004"/>
    </source>
</evidence>
<dbReference type="PANTHER" id="PTHR24304">
    <property type="entry name" value="CYTOCHROME P450 FAMILY 7"/>
    <property type="match status" value="1"/>
</dbReference>
<dbReference type="SUPFAM" id="SSF48264">
    <property type="entry name" value="Cytochrome P450"/>
    <property type="match status" value="1"/>
</dbReference>
<proteinExistence type="inferred from homology"/>
<dbReference type="PANTHER" id="PTHR24304:SF2">
    <property type="entry name" value="24-HYDROXYCHOLESTEROL 7-ALPHA-HYDROXYLASE"/>
    <property type="match status" value="1"/>
</dbReference>
<keyword evidence="8" id="KW-0472">Membrane</keyword>
<keyword evidence="5 6" id="KW-0408">Iron</keyword>
<dbReference type="OrthoDB" id="1470350at2759"/>
<dbReference type="Proteomes" id="UP000800038">
    <property type="component" value="Unassembled WGS sequence"/>
</dbReference>
<dbReference type="GO" id="GO:0005506">
    <property type="term" value="F:iron ion binding"/>
    <property type="evidence" value="ECO:0007669"/>
    <property type="project" value="InterPro"/>
</dbReference>
<gene>
    <name evidence="9" type="ORF">EJ02DRAFT_438282</name>
</gene>
<dbReference type="InterPro" id="IPR050529">
    <property type="entry name" value="CYP450_sterol_14alpha_dmase"/>
</dbReference>
<protein>
    <submittedName>
        <fullName evidence="9">Cytochrome P450</fullName>
    </submittedName>
</protein>
<dbReference type="CDD" id="cd11040">
    <property type="entry name" value="CYP7_CYP8-like"/>
    <property type="match status" value="1"/>
</dbReference>
<evidence type="ECO:0000256" key="7">
    <source>
        <dbReference type="RuleBase" id="RU000461"/>
    </source>
</evidence>
<dbReference type="GO" id="GO:0020037">
    <property type="term" value="F:heme binding"/>
    <property type="evidence" value="ECO:0007669"/>
    <property type="project" value="InterPro"/>
</dbReference>
<keyword evidence="7" id="KW-0503">Monooxygenase</keyword>
<comment type="cofactor">
    <cofactor evidence="1 6">
        <name>heme</name>
        <dbReference type="ChEBI" id="CHEBI:30413"/>
    </cofactor>
</comment>
<keyword evidence="4 6" id="KW-0479">Metal-binding</keyword>
<dbReference type="InterPro" id="IPR002403">
    <property type="entry name" value="Cyt_P450_E_grp-IV"/>
</dbReference>
<dbReference type="InterPro" id="IPR017972">
    <property type="entry name" value="Cyt_P450_CS"/>
</dbReference>
<dbReference type="GO" id="GO:0016705">
    <property type="term" value="F:oxidoreductase activity, acting on paired donors, with incorporation or reduction of molecular oxygen"/>
    <property type="evidence" value="ECO:0007669"/>
    <property type="project" value="InterPro"/>
</dbReference>
<keyword evidence="8" id="KW-1133">Transmembrane helix</keyword>
<name>A0A6A5SE90_9PLEO</name>
<feature type="binding site" description="axial binding residue" evidence="6">
    <location>
        <position position="460"/>
    </location>
    <ligand>
        <name>heme</name>
        <dbReference type="ChEBI" id="CHEBI:30413"/>
    </ligand>
    <ligandPart>
        <name>Fe</name>
        <dbReference type="ChEBI" id="CHEBI:18248"/>
    </ligandPart>
</feature>
<dbReference type="Gene3D" id="1.10.630.10">
    <property type="entry name" value="Cytochrome P450"/>
    <property type="match status" value="1"/>
</dbReference>
<reference evidence="9" key="1">
    <citation type="journal article" date="2020" name="Stud. Mycol.">
        <title>101 Dothideomycetes genomes: a test case for predicting lifestyles and emergence of pathogens.</title>
        <authorList>
            <person name="Haridas S."/>
            <person name="Albert R."/>
            <person name="Binder M."/>
            <person name="Bloem J."/>
            <person name="Labutti K."/>
            <person name="Salamov A."/>
            <person name="Andreopoulos B."/>
            <person name="Baker S."/>
            <person name="Barry K."/>
            <person name="Bills G."/>
            <person name="Bluhm B."/>
            <person name="Cannon C."/>
            <person name="Castanera R."/>
            <person name="Culley D."/>
            <person name="Daum C."/>
            <person name="Ezra D."/>
            <person name="Gonzalez J."/>
            <person name="Henrissat B."/>
            <person name="Kuo A."/>
            <person name="Liang C."/>
            <person name="Lipzen A."/>
            <person name="Lutzoni F."/>
            <person name="Magnuson J."/>
            <person name="Mondo S."/>
            <person name="Nolan M."/>
            <person name="Ohm R."/>
            <person name="Pangilinan J."/>
            <person name="Park H.-J."/>
            <person name="Ramirez L."/>
            <person name="Alfaro M."/>
            <person name="Sun H."/>
            <person name="Tritt A."/>
            <person name="Yoshinaga Y."/>
            <person name="Zwiers L.-H."/>
            <person name="Turgeon B."/>
            <person name="Goodwin S."/>
            <person name="Spatafora J."/>
            <person name="Crous P."/>
            <person name="Grigoriev I."/>
        </authorList>
    </citation>
    <scope>NUCLEOTIDE SEQUENCE</scope>
    <source>
        <strain evidence="9">CBS 161.51</strain>
    </source>
</reference>
<dbReference type="EMBL" id="ML976168">
    <property type="protein sequence ID" value="KAF1936816.1"/>
    <property type="molecule type" value="Genomic_DNA"/>
</dbReference>
<keyword evidence="8" id="KW-0812">Transmembrane</keyword>
<dbReference type="Pfam" id="PF00067">
    <property type="entry name" value="p450"/>
    <property type="match status" value="1"/>
</dbReference>
<feature type="transmembrane region" description="Helical" evidence="8">
    <location>
        <begin position="21"/>
        <end position="38"/>
    </location>
</feature>